<dbReference type="InterPro" id="IPR040841">
    <property type="entry name" value="Luciferase_dom"/>
</dbReference>
<protein>
    <recommendedName>
        <fullName evidence="2">Luciferase domain-containing protein</fullName>
    </recommendedName>
</protein>
<feature type="domain" description="Luciferase" evidence="2">
    <location>
        <begin position="208"/>
        <end position="280"/>
    </location>
</feature>
<sequence length="310" mass="34840">MDGSSAMTTTTTQILVQEPDYQTDVPKVMTQHDVLQITLSGPGLVLTILATILAIQILQPSLTCSLLALAPLPWIIHNDYVNFLNLGPGGTPATFLGYLKITYLRLFALSDPYTPVTIFSEKLYPATGYYERAQSWLPERTGPRPRIAGIAPQRQLDQPGCAEMNKILRISLENLAVRHPDTFRIGTSCFEKKGLALFSRTPINATCRGEICHVHHSDRSMHLNLHPEDARVVLEKGWGERHPLARGGWMKAYVPREFIMIYAPRDRTELDVICRIIEAAAFWVCGERFTLKAESKPLMERDAEAETARR</sequence>
<comment type="caution">
    <text evidence="3">The sequence shown here is derived from an EMBL/GenBank/DDBJ whole genome shotgun (WGS) entry which is preliminary data.</text>
</comment>
<dbReference type="Proteomes" id="UP000664132">
    <property type="component" value="Unassembled WGS sequence"/>
</dbReference>
<evidence type="ECO:0000256" key="1">
    <source>
        <dbReference type="SAM" id="Phobius"/>
    </source>
</evidence>
<gene>
    <name evidence="3" type="ORF">IFR04_016106</name>
</gene>
<keyword evidence="1" id="KW-0472">Membrane</keyword>
<dbReference type="AlphaFoldDB" id="A0A8H7T1V7"/>
<name>A0A8H7T1V7_9HELO</name>
<accession>A0A8H7T1V7</accession>
<dbReference type="PANTHER" id="PTHR38695">
    <property type="entry name" value="AMINO ACID PERMEASE_ SLC12A DOMAIN-CONTAINING PROTEIN"/>
    <property type="match status" value="1"/>
</dbReference>
<organism evidence="3 4">
    <name type="scientific">Cadophora malorum</name>
    <dbReference type="NCBI Taxonomy" id="108018"/>
    <lineage>
        <taxon>Eukaryota</taxon>
        <taxon>Fungi</taxon>
        <taxon>Dikarya</taxon>
        <taxon>Ascomycota</taxon>
        <taxon>Pezizomycotina</taxon>
        <taxon>Leotiomycetes</taxon>
        <taxon>Helotiales</taxon>
        <taxon>Ploettnerulaceae</taxon>
        <taxon>Cadophora</taxon>
    </lineage>
</organism>
<evidence type="ECO:0000313" key="3">
    <source>
        <dbReference type="EMBL" id="KAG4410763.1"/>
    </source>
</evidence>
<keyword evidence="4" id="KW-1185">Reference proteome</keyword>
<evidence type="ECO:0000313" key="4">
    <source>
        <dbReference type="Proteomes" id="UP000664132"/>
    </source>
</evidence>
<reference evidence="3" key="1">
    <citation type="submission" date="2021-02" db="EMBL/GenBank/DDBJ databases">
        <title>Genome sequence Cadophora malorum strain M34.</title>
        <authorList>
            <person name="Stefanovic E."/>
            <person name="Vu D."/>
            <person name="Scully C."/>
            <person name="Dijksterhuis J."/>
            <person name="Roader J."/>
            <person name="Houbraken J."/>
        </authorList>
    </citation>
    <scope>NUCLEOTIDE SEQUENCE</scope>
    <source>
        <strain evidence="3">M34</strain>
    </source>
</reference>
<keyword evidence="1" id="KW-0812">Transmembrane</keyword>
<dbReference type="EMBL" id="JAFJYH010000594">
    <property type="protein sequence ID" value="KAG4410763.1"/>
    <property type="molecule type" value="Genomic_DNA"/>
</dbReference>
<proteinExistence type="predicted"/>
<keyword evidence="1" id="KW-1133">Transmembrane helix</keyword>
<feature type="transmembrane region" description="Helical" evidence="1">
    <location>
        <begin position="37"/>
        <end position="58"/>
    </location>
</feature>
<dbReference type="PANTHER" id="PTHR38695:SF1">
    <property type="entry name" value="AMINO ACID PERMEASE_ SLC12A DOMAIN-CONTAINING PROTEIN"/>
    <property type="match status" value="1"/>
</dbReference>
<dbReference type="OrthoDB" id="9987011at2759"/>
<dbReference type="Pfam" id="PF17648">
    <property type="entry name" value="Luciferase"/>
    <property type="match status" value="1"/>
</dbReference>
<dbReference type="InterPro" id="IPR048273">
    <property type="entry name" value="Luciferase"/>
</dbReference>
<evidence type="ECO:0000259" key="2">
    <source>
        <dbReference type="Pfam" id="PF17648"/>
    </source>
</evidence>